<dbReference type="PANTHER" id="PTHR48111:SF69">
    <property type="entry name" value="RESPONSE REGULATOR RECEIVER"/>
    <property type="match status" value="1"/>
</dbReference>
<name>A0A437R220_9GAMM</name>
<sequence>MPTALIADDEPLLLNYLCDRLAHLWPELEVVATARNGVEALSLVHQHKPDFAFLDIRMPGLNGLQVAESLQQTRAVFVTAFDEYAVAAFERAATDYLLKPVSDERLKKCIDRLRQQLQPDPALLAQCLAGLQSHKSKLHWFHVGLANQTRLVALDEVLFFQASDKYTELVTAHERHVIRTPLKELIRQLDGYLYAQVHRSYIVSLRAVAFVEKDLFGRHQIHLKEHPDVLPLSRSFAAQFKQM</sequence>
<dbReference type="OrthoDB" id="236568at2"/>
<evidence type="ECO:0000256" key="2">
    <source>
        <dbReference type="ARBA" id="ARBA00023125"/>
    </source>
</evidence>
<keyword evidence="3" id="KW-0597">Phosphoprotein</keyword>
<reference evidence="6 7" key="1">
    <citation type="submission" date="2019-01" db="EMBL/GenBank/DDBJ databases">
        <authorList>
            <person name="Chen W.-M."/>
        </authorList>
    </citation>
    <scope>NUCLEOTIDE SEQUENCE [LARGE SCALE GENOMIC DNA]</scope>
    <source>
        <strain evidence="6 7">KYPC3</strain>
    </source>
</reference>
<dbReference type="AlphaFoldDB" id="A0A437R220"/>
<feature type="domain" description="Response regulatory" evidence="4">
    <location>
        <begin position="3"/>
        <end position="114"/>
    </location>
</feature>
<evidence type="ECO:0000259" key="5">
    <source>
        <dbReference type="PROSITE" id="PS50930"/>
    </source>
</evidence>
<keyword evidence="7" id="KW-1185">Reference proteome</keyword>
<evidence type="ECO:0000256" key="1">
    <source>
        <dbReference type="ARBA" id="ARBA00023012"/>
    </source>
</evidence>
<dbReference type="SMART" id="SM00448">
    <property type="entry name" value="REC"/>
    <property type="match status" value="1"/>
</dbReference>
<dbReference type="PROSITE" id="PS50930">
    <property type="entry name" value="HTH_LYTTR"/>
    <property type="match status" value="1"/>
</dbReference>
<dbReference type="GO" id="GO:0000156">
    <property type="term" value="F:phosphorelay response regulator activity"/>
    <property type="evidence" value="ECO:0007669"/>
    <property type="project" value="TreeGrafter"/>
</dbReference>
<dbReference type="Gene3D" id="3.40.50.2300">
    <property type="match status" value="1"/>
</dbReference>
<dbReference type="InterPro" id="IPR001789">
    <property type="entry name" value="Sig_transdc_resp-reg_receiver"/>
</dbReference>
<dbReference type="RefSeq" id="WP_127697812.1">
    <property type="nucleotide sequence ID" value="NZ_SACS01000003.1"/>
</dbReference>
<evidence type="ECO:0000313" key="7">
    <source>
        <dbReference type="Proteomes" id="UP000283077"/>
    </source>
</evidence>
<dbReference type="GO" id="GO:0005829">
    <property type="term" value="C:cytosol"/>
    <property type="evidence" value="ECO:0007669"/>
    <property type="project" value="TreeGrafter"/>
</dbReference>
<dbReference type="Pfam" id="PF04397">
    <property type="entry name" value="LytTR"/>
    <property type="match status" value="1"/>
</dbReference>
<evidence type="ECO:0000313" key="6">
    <source>
        <dbReference type="EMBL" id="RVU40800.1"/>
    </source>
</evidence>
<keyword evidence="1" id="KW-0902">Two-component regulatory system</keyword>
<proteinExistence type="predicted"/>
<dbReference type="SUPFAM" id="SSF52172">
    <property type="entry name" value="CheY-like"/>
    <property type="match status" value="1"/>
</dbReference>
<dbReference type="PANTHER" id="PTHR48111">
    <property type="entry name" value="REGULATOR OF RPOS"/>
    <property type="match status" value="1"/>
</dbReference>
<comment type="caution">
    <text evidence="6">The sequence shown here is derived from an EMBL/GenBank/DDBJ whole genome shotgun (WGS) entry which is preliminary data.</text>
</comment>
<gene>
    <name evidence="6" type="ORF">EOE67_04265</name>
</gene>
<dbReference type="InterPro" id="IPR039420">
    <property type="entry name" value="WalR-like"/>
</dbReference>
<evidence type="ECO:0000259" key="4">
    <source>
        <dbReference type="PROSITE" id="PS50110"/>
    </source>
</evidence>
<dbReference type="Gene3D" id="2.40.50.1020">
    <property type="entry name" value="LytTr DNA-binding domain"/>
    <property type="match status" value="1"/>
</dbReference>
<dbReference type="GO" id="GO:0000976">
    <property type="term" value="F:transcription cis-regulatory region binding"/>
    <property type="evidence" value="ECO:0007669"/>
    <property type="project" value="TreeGrafter"/>
</dbReference>
<accession>A0A437R220</accession>
<dbReference type="InterPro" id="IPR007492">
    <property type="entry name" value="LytTR_DNA-bd_dom"/>
</dbReference>
<dbReference type="SMART" id="SM00850">
    <property type="entry name" value="LytTR"/>
    <property type="match status" value="1"/>
</dbReference>
<keyword evidence="2" id="KW-0238">DNA-binding</keyword>
<feature type="domain" description="HTH LytTR-type" evidence="5">
    <location>
        <begin position="151"/>
        <end position="243"/>
    </location>
</feature>
<dbReference type="GO" id="GO:0006355">
    <property type="term" value="P:regulation of DNA-templated transcription"/>
    <property type="evidence" value="ECO:0007669"/>
    <property type="project" value="TreeGrafter"/>
</dbReference>
<dbReference type="Proteomes" id="UP000283077">
    <property type="component" value="Unassembled WGS sequence"/>
</dbReference>
<evidence type="ECO:0000256" key="3">
    <source>
        <dbReference type="PROSITE-ProRule" id="PRU00169"/>
    </source>
</evidence>
<dbReference type="PROSITE" id="PS50110">
    <property type="entry name" value="RESPONSE_REGULATORY"/>
    <property type="match status" value="1"/>
</dbReference>
<dbReference type="Pfam" id="PF00072">
    <property type="entry name" value="Response_reg"/>
    <property type="match status" value="1"/>
</dbReference>
<feature type="modified residue" description="4-aspartylphosphate" evidence="3">
    <location>
        <position position="55"/>
    </location>
</feature>
<dbReference type="EMBL" id="SACS01000003">
    <property type="protein sequence ID" value="RVU40800.1"/>
    <property type="molecule type" value="Genomic_DNA"/>
</dbReference>
<protein>
    <submittedName>
        <fullName evidence="6">Response regulator transcription factor</fullName>
    </submittedName>
</protein>
<organism evidence="6 7">
    <name type="scientific">Rheinheimera riviphila</name>
    <dbReference type="NCBI Taxonomy" id="1834037"/>
    <lineage>
        <taxon>Bacteria</taxon>
        <taxon>Pseudomonadati</taxon>
        <taxon>Pseudomonadota</taxon>
        <taxon>Gammaproteobacteria</taxon>
        <taxon>Chromatiales</taxon>
        <taxon>Chromatiaceae</taxon>
        <taxon>Rheinheimera</taxon>
    </lineage>
</organism>
<dbReference type="GO" id="GO:0032993">
    <property type="term" value="C:protein-DNA complex"/>
    <property type="evidence" value="ECO:0007669"/>
    <property type="project" value="TreeGrafter"/>
</dbReference>
<dbReference type="InterPro" id="IPR011006">
    <property type="entry name" value="CheY-like_superfamily"/>
</dbReference>